<dbReference type="EMBL" id="KB469299">
    <property type="protein sequence ID" value="EPQ57659.1"/>
    <property type="molecule type" value="Genomic_DNA"/>
</dbReference>
<feature type="domain" description="MYND-type" evidence="5">
    <location>
        <begin position="1152"/>
        <end position="1191"/>
    </location>
</feature>
<evidence type="ECO:0000313" key="6">
    <source>
        <dbReference type="EMBL" id="EPQ57659.1"/>
    </source>
</evidence>
<evidence type="ECO:0000256" key="4">
    <source>
        <dbReference type="PROSITE-ProRule" id="PRU00134"/>
    </source>
</evidence>
<reference evidence="6 7" key="1">
    <citation type="journal article" date="2012" name="Science">
        <title>The Paleozoic origin of enzymatic lignin decomposition reconstructed from 31 fungal genomes.</title>
        <authorList>
            <person name="Floudas D."/>
            <person name="Binder M."/>
            <person name="Riley R."/>
            <person name="Barry K."/>
            <person name="Blanchette R.A."/>
            <person name="Henrissat B."/>
            <person name="Martinez A.T."/>
            <person name="Otillar R."/>
            <person name="Spatafora J.W."/>
            <person name="Yadav J.S."/>
            <person name="Aerts A."/>
            <person name="Benoit I."/>
            <person name="Boyd A."/>
            <person name="Carlson A."/>
            <person name="Copeland A."/>
            <person name="Coutinho P.M."/>
            <person name="de Vries R.P."/>
            <person name="Ferreira P."/>
            <person name="Findley K."/>
            <person name="Foster B."/>
            <person name="Gaskell J."/>
            <person name="Glotzer D."/>
            <person name="Gorecki P."/>
            <person name="Heitman J."/>
            <person name="Hesse C."/>
            <person name="Hori C."/>
            <person name="Igarashi K."/>
            <person name="Jurgens J.A."/>
            <person name="Kallen N."/>
            <person name="Kersten P."/>
            <person name="Kohler A."/>
            <person name="Kuees U."/>
            <person name="Kumar T.K.A."/>
            <person name="Kuo A."/>
            <person name="LaButti K."/>
            <person name="Larrondo L.F."/>
            <person name="Lindquist E."/>
            <person name="Ling A."/>
            <person name="Lombard V."/>
            <person name="Lucas S."/>
            <person name="Lundell T."/>
            <person name="Martin R."/>
            <person name="McLaughlin D.J."/>
            <person name="Morgenstern I."/>
            <person name="Morin E."/>
            <person name="Murat C."/>
            <person name="Nagy L.G."/>
            <person name="Nolan M."/>
            <person name="Ohm R.A."/>
            <person name="Patyshakuliyeva A."/>
            <person name="Rokas A."/>
            <person name="Ruiz-Duenas F.J."/>
            <person name="Sabat G."/>
            <person name="Salamov A."/>
            <person name="Samejima M."/>
            <person name="Schmutz J."/>
            <person name="Slot J.C."/>
            <person name="St John F."/>
            <person name="Stenlid J."/>
            <person name="Sun H."/>
            <person name="Sun S."/>
            <person name="Syed K."/>
            <person name="Tsang A."/>
            <person name="Wiebenga A."/>
            <person name="Young D."/>
            <person name="Pisabarro A."/>
            <person name="Eastwood D.C."/>
            <person name="Martin F."/>
            <person name="Cullen D."/>
            <person name="Grigoriev I.V."/>
            <person name="Hibbett D.S."/>
        </authorList>
    </citation>
    <scope>NUCLEOTIDE SEQUENCE [LARGE SCALE GENOMIC DNA]</scope>
    <source>
        <strain evidence="6 7">ATCC 11539</strain>
    </source>
</reference>
<dbReference type="KEGG" id="gtr:GLOTRDRAFT_128016"/>
<dbReference type="Pfam" id="PF01753">
    <property type="entry name" value="zf-MYND"/>
    <property type="match status" value="1"/>
</dbReference>
<evidence type="ECO:0000313" key="7">
    <source>
        <dbReference type="Proteomes" id="UP000030669"/>
    </source>
</evidence>
<name>S7RWG1_GLOTA</name>
<dbReference type="SUPFAM" id="SSF144232">
    <property type="entry name" value="HIT/MYND zinc finger-like"/>
    <property type="match status" value="1"/>
</dbReference>
<dbReference type="GO" id="GO:0008270">
    <property type="term" value="F:zinc ion binding"/>
    <property type="evidence" value="ECO:0007669"/>
    <property type="project" value="UniProtKB-KW"/>
</dbReference>
<keyword evidence="1" id="KW-0479">Metal-binding</keyword>
<dbReference type="RefSeq" id="XP_007864715.1">
    <property type="nucleotide sequence ID" value="XM_007866524.1"/>
</dbReference>
<evidence type="ECO:0000259" key="5">
    <source>
        <dbReference type="PROSITE" id="PS50865"/>
    </source>
</evidence>
<dbReference type="PROSITE" id="PS50865">
    <property type="entry name" value="ZF_MYND_2"/>
    <property type="match status" value="1"/>
</dbReference>
<dbReference type="OMA" id="LWNVYYH"/>
<proteinExistence type="predicted"/>
<dbReference type="Proteomes" id="UP000030669">
    <property type="component" value="Unassembled WGS sequence"/>
</dbReference>
<evidence type="ECO:0000256" key="1">
    <source>
        <dbReference type="ARBA" id="ARBA00022723"/>
    </source>
</evidence>
<dbReference type="AlphaFoldDB" id="S7RWG1"/>
<dbReference type="PROSITE" id="PS01360">
    <property type="entry name" value="ZF_MYND_1"/>
    <property type="match status" value="1"/>
</dbReference>
<evidence type="ECO:0000256" key="3">
    <source>
        <dbReference type="ARBA" id="ARBA00022833"/>
    </source>
</evidence>
<accession>S7RWG1</accession>
<gene>
    <name evidence="6" type="ORF">GLOTRDRAFT_128016</name>
</gene>
<dbReference type="HOGENOM" id="CLU_007974_0_1_1"/>
<keyword evidence="3" id="KW-0862">Zinc</keyword>
<organism evidence="6 7">
    <name type="scientific">Gloeophyllum trabeum (strain ATCC 11539 / FP-39264 / Madison 617)</name>
    <name type="common">Brown rot fungus</name>
    <dbReference type="NCBI Taxonomy" id="670483"/>
    <lineage>
        <taxon>Eukaryota</taxon>
        <taxon>Fungi</taxon>
        <taxon>Dikarya</taxon>
        <taxon>Basidiomycota</taxon>
        <taxon>Agaricomycotina</taxon>
        <taxon>Agaricomycetes</taxon>
        <taxon>Gloeophyllales</taxon>
        <taxon>Gloeophyllaceae</taxon>
        <taxon>Gloeophyllum</taxon>
    </lineage>
</organism>
<dbReference type="OrthoDB" id="432970at2759"/>
<sequence length="1196" mass="132703">MSAPLIWPTKRFFYPIGNTPAVCLTQDLPPGQSADVLLLGCGDVRNVLYTVYADLPSPAGPRKLDFTCCDYQPALLARNILLYVLVVENQPIDKIWNIYYHFFVDKASLAVLVRYCDTLLACSQTVEEWHQSKFGSWLRVLDRNTLAEIRQCWQSYASLHPIDPGKNARLRKEFKEVSAKNGSRSCVGAARSAGPLMAAALTVMSDLFDRFWKSGTTFLSEREIRTSAMINPTFVYALHGERFEPHYGTFPLQSFHLAGAFVPDGRISAPIGSKERVVQVAREQFSAWCHRFREIANLGGSPSVVVRFYAGDALAFCNGLSHCARTRDAHSPIYSGPWRSRPIVLDQLICTGAPTSFDTIDTSNLTDHIGLLNILLAAEPLVNESSSVLYTETLLPLGTNAARSFIDRICGDPQVMGVLIGLVPRPLLTGFQTNSYSHELMLQELVSDIGRSQFHERVSWVRPADGDNVRGDEPLLLRDASDPASLGELFFDIYDKILDFERMAHLTRIAMSSQNALAEMQSMSVVHYTRGTVAQLLKHIRKRVRFSDINWNQAVEFFTTMAKNDRRRMVGMNFIQELYLQLHMHGLYTMAFLGYDWRKVPEIRHPPPPKIFRSWSHVPPVVCLALSVPRSALHPLLDSTLQGSPILQMQLTTPEGDCNTFAALHGMPGKIVPATEYPVLQDREASFQDATSFVFCCWVPTWLLTLPRTRVNLVIQSTPQAMMALLPRLGMMLSLYAVPLTDADSVQVLRSPPGIPSDFELRDNIRPGSVSLSNAVTDVCILGKQIRSFSRRLDNMSQDAKAVLSQRAAVSCEQVGPCTIEVSIGRFKHTAAFPFPVVGTRCKLRIARTSGYVEVTVPPSGPFPPGGYHLNPFPVRSGRSPAPWGLHAINLDVMPTIDVSDAKRHLQWLNPHVALQMSDRERALRDSDSGASDALMNIKDSIHVLFMRFTGLQGGQAIRVYGLTDPDRLGMHTIVFVNKLRLDLPAFTVVLDAAVIPLDRDLMPRLKTGLQALTNRGGLCNVVTRGVEAELWRKYLPAAVERCRTWGHKESCEYKDTRPGETSIPLSTQVDQPCICSCGRGVDLESFKAMDAMPSWRYLRPYATRAAIGPLFAVSYVEPVASRLSGLVKKMQEGLVGPGATASPVSDTREKCKACGGAGKPTLLVCGRCKATKYCSAACQRADWKEHKQVCHAGLK</sequence>
<keyword evidence="7" id="KW-1185">Reference proteome</keyword>
<dbReference type="PANTHER" id="PTHR10237">
    <property type="entry name" value="DEFORMED EPIDERMAL AUTOREGULATORY FACTOR 1 HOMOLOG SUPPRESSIN"/>
    <property type="match status" value="1"/>
</dbReference>
<dbReference type="InterPro" id="IPR027974">
    <property type="entry name" value="DUF4470"/>
</dbReference>
<dbReference type="GeneID" id="19301650"/>
<dbReference type="eggNOG" id="ENOG502SE9H">
    <property type="taxonomic scope" value="Eukaryota"/>
</dbReference>
<dbReference type="PANTHER" id="PTHR10237:SF15">
    <property type="entry name" value="LD37257P"/>
    <property type="match status" value="1"/>
</dbReference>
<evidence type="ECO:0000256" key="2">
    <source>
        <dbReference type="ARBA" id="ARBA00022771"/>
    </source>
</evidence>
<dbReference type="InterPro" id="IPR002893">
    <property type="entry name" value="Znf_MYND"/>
</dbReference>
<dbReference type="InterPro" id="IPR024119">
    <property type="entry name" value="TF_DEAF-1"/>
</dbReference>
<protein>
    <recommendedName>
        <fullName evidence="5">MYND-type domain-containing protein</fullName>
    </recommendedName>
</protein>
<keyword evidence="2 4" id="KW-0863">Zinc-finger</keyword>
<dbReference type="Gene3D" id="6.10.140.2220">
    <property type="match status" value="1"/>
</dbReference>
<dbReference type="GO" id="GO:0005634">
    <property type="term" value="C:nucleus"/>
    <property type="evidence" value="ECO:0007669"/>
    <property type="project" value="TreeGrafter"/>
</dbReference>
<dbReference type="GO" id="GO:0000981">
    <property type="term" value="F:DNA-binding transcription factor activity, RNA polymerase II-specific"/>
    <property type="evidence" value="ECO:0007669"/>
    <property type="project" value="TreeGrafter"/>
</dbReference>
<dbReference type="Pfam" id="PF14737">
    <property type="entry name" value="DUF4470"/>
    <property type="match status" value="1"/>
</dbReference>